<proteinExistence type="predicted"/>
<keyword evidence="2" id="KW-1185">Reference proteome</keyword>
<accession>A0ABS3D1R3</accession>
<gene>
    <name evidence="1" type="ORF">J0A65_20715</name>
</gene>
<protein>
    <submittedName>
        <fullName evidence="1">Transporter substrate-binding domain-containing protein</fullName>
    </submittedName>
</protein>
<reference evidence="1 2" key="1">
    <citation type="submission" date="2021-03" db="EMBL/GenBank/DDBJ databases">
        <title>novel species isolated from a fishpond in China.</title>
        <authorList>
            <person name="Lu H."/>
            <person name="Cai Z."/>
        </authorList>
    </citation>
    <scope>NUCLEOTIDE SEQUENCE [LARGE SCALE GENOMIC DNA]</scope>
    <source>
        <strain evidence="1 2">Y57</strain>
    </source>
</reference>
<sequence>MQKGLLLALCCWVASSVASERIVRVGLNYSAPWAYSNQQGVLQGIDHDIVFQALSAAGYQVQIELFSHERMLQKFKARELDFASPIAFDIPGAHKSLPYMEIQDIAASLTSANLNIAQLSDLGDKRVVAYQKAIDVLGEPFALALKPQNYLEMVERDRQIDLLFSGKVDLVVGDKLVLEYHSRKMYGEGQIQIHPLFAKQTYPAAAWDPDIIKAFNQHLIVMQKKGDIQALMRLPRP</sequence>
<name>A0ABS3D1R3_9ALTE</name>
<dbReference type="Gene3D" id="3.40.190.10">
    <property type="entry name" value="Periplasmic binding protein-like II"/>
    <property type="match status" value="2"/>
</dbReference>
<dbReference type="Proteomes" id="UP000663992">
    <property type="component" value="Unassembled WGS sequence"/>
</dbReference>
<dbReference type="SUPFAM" id="SSF53850">
    <property type="entry name" value="Periplasmic binding protein-like II"/>
    <property type="match status" value="1"/>
</dbReference>
<comment type="caution">
    <text evidence="1">The sequence shown here is derived from an EMBL/GenBank/DDBJ whole genome shotgun (WGS) entry which is preliminary data.</text>
</comment>
<dbReference type="RefSeq" id="WP_206596243.1">
    <property type="nucleotide sequence ID" value="NZ_JAFKCS010000046.1"/>
</dbReference>
<evidence type="ECO:0000313" key="1">
    <source>
        <dbReference type="EMBL" id="MBN7822301.1"/>
    </source>
</evidence>
<evidence type="ECO:0000313" key="2">
    <source>
        <dbReference type="Proteomes" id="UP000663992"/>
    </source>
</evidence>
<dbReference type="EMBL" id="JAFKCS010000046">
    <property type="protein sequence ID" value="MBN7822301.1"/>
    <property type="molecule type" value="Genomic_DNA"/>
</dbReference>
<organism evidence="1 2">
    <name type="scientific">Bowmanella yangjiangensis</name>
    <dbReference type="NCBI Taxonomy" id="2811230"/>
    <lineage>
        <taxon>Bacteria</taxon>
        <taxon>Pseudomonadati</taxon>
        <taxon>Pseudomonadota</taxon>
        <taxon>Gammaproteobacteria</taxon>
        <taxon>Alteromonadales</taxon>
        <taxon>Alteromonadaceae</taxon>
        <taxon>Bowmanella</taxon>
    </lineage>
</organism>